<name>A0A1B0G9R7_GLOMM</name>
<proteinExistence type="predicted"/>
<evidence type="ECO:0000313" key="2">
    <source>
        <dbReference type="Proteomes" id="UP000092444"/>
    </source>
</evidence>
<evidence type="ECO:0000313" key="1">
    <source>
        <dbReference type="EnsemblMetazoa" id="GMOY010054-PA"/>
    </source>
</evidence>
<dbReference type="EnsemblMetazoa" id="GMOY010054-RA">
    <property type="protein sequence ID" value="GMOY010054-PA"/>
    <property type="gene ID" value="GMOY010054"/>
</dbReference>
<dbReference type="Proteomes" id="UP000092444">
    <property type="component" value="Unassembled WGS sequence"/>
</dbReference>
<reference evidence="1" key="1">
    <citation type="submission" date="2020-05" db="UniProtKB">
        <authorList>
            <consortium name="EnsemblMetazoa"/>
        </authorList>
    </citation>
    <scope>IDENTIFICATION</scope>
    <source>
        <strain evidence="1">Yale</strain>
    </source>
</reference>
<dbReference type="EMBL" id="CCAG010012815">
    <property type="status" value="NOT_ANNOTATED_CDS"/>
    <property type="molecule type" value="Genomic_DNA"/>
</dbReference>
<protein>
    <submittedName>
        <fullName evidence="1">Uncharacterized protein</fullName>
    </submittedName>
</protein>
<keyword evidence="2" id="KW-1185">Reference proteome</keyword>
<accession>A0A1B0G9R7</accession>
<dbReference type="VEuPathDB" id="VectorBase:GMOY010054"/>
<sequence length="160" mass="17452">MSATVANDHLIENLSVRAEHNKEVLKCVGQLKRVDSQRPAAGLLTNFARGCEIILNVMGNEIVSNSRTQVVTAIANGLNSSNGSNSSSYCNENRSDTLDSLDSIPQLKHAHNLKAKLLFSLIMVSMCESKVVICKNLSIKTEMCIKVDLANQNETTTLFT</sequence>
<organism evidence="1 2">
    <name type="scientific">Glossina morsitans morsitans</name>
    <name type="common">Savannah tsetse fly</name>
    <dbReference type="NCBI Taxonomy" id="37546"/>
    <lineage>
        <taxon>Eukaryota</taxon>
        <taxon>Metazoa</taxon>
        <taxon>Ecdysozoa</taxon>
        <taxon>Arthropoda</taxon>
        <taxon>Hexapoda</taxon>
        <taxon>Insecta</taxon>
        <taxon>Pterygota</taxon>
        <taxon>Neoptera</taxon>
        <taxon>Endopterygota</taxon>
        <taxon>Diptera</taxon>
        <taxon>Brachycera</taxon>
        <taxon>Muscomorpha</taxon>
        <taxon>Hippoboscoidea</taxon>
        <taxon>Glossinidae</taxon>
        <taxon>Glossina</taxon>
    </lineage>
</organism>
<dbReference type="AlphaFoldDB" id="A0A1B0G9R7"/>